<name>A0A0R1KWX5_9LACO</name>
<protein>
    <submittedName>
        <fullName evidence="2">N-acetyltransferase GCN5</fullName>
    </submittedName>
</protein>
<keyword evidence="3" id="KW-1185">Reference proteome</keyword>
<dbReference type="Proteomes" id="UP000051581">
    <property type="component" value="Unassembled WGS sequence"/>
</dbReference>
<dbReference type="Pfam" id="PF13302">
    <property type="entry name" value="Acetyltransf_3"/>
    <property type="match status" value="1"/>
</dbReference>
<dbReference type="AlphaFoldDB" id="A0A0R1KWX5"/>
<comment type="caution">
    <text evidence="2">The sequence shown here is derived from an EMBL/GenBank/DDBJ whole genome shotgun (WGS) entry which is preliminary data.</text>
</comment>
<dbReference type="OrthoDB" id="9798081at2"/>
<dbReference type="RefSeq" id="WP_057825724.1">
    <property type="nucleotide sequence ID" value="NZ_AZEA01000015.1"/>
</dbReference>
<dbReference type="EMBL" id="AZEA01000015">
    <property type="protein sequence ID" value="KRK87808.1"/>
    <property type="molecule type" value="Genomic_DNA"/>
</dbReference>
<evidence type="ECO:0000313" key="3">
    <source>
        <dbReference type="Proteomes" id="UP000051581"/>
    </source>
</evidence>
<dbReference type="GO" id="GO:0016747">
    <property type="term" value="F:acyltransferase activity, transferring groups other than amino-acyl groups"/>
    <property type="evidence" value="ECO:0007669"/>
    <property type="project" value="InterPro"/>
</dbReference>
<dbReference type="PATRIC" id="fig|1423808.3.peg.753"/>
<evidence type="ECO:0000313" key="2">
    <source>
        <dbReference type="EMBL" id="KRK87808.1"/>
    </source>
</evidence>
<dbReference type="SUPFAM" id="SSF55729">
    <property type="entry name" value="Acyl-CoA N-acyltransferases (Nat)"/>
    <property type="match status" value="1"/>
</dbReference>
<keyword evidence="2" id="KW-0808">Transferase</keyword>
<feature type="domain" description="N-acetyltransferase" evidence="1">
    <location>
        <begin position="10"/>
        <end position="168"/>
    </location>
</feature>
<reference evidence="2 3" key="1">
    <citation type="journal article" date="2015" name="Genome Announc.">
        <title>Expanding the biotechnology potential of lactobacilli through comparative genomics of 213 strains and associated genera.</title>
        <authorList>
            <person name="Sun Z."/>
            <person name="Harris H.M."/>
            <person name="McCann A."/>
            <person name="Guo C."/>
            <person name="Argimon S."/>
            <person name="Zhang W."/>
            <person name="Yang X."/>
            <person name="Jeffery I.B."/>
            <person name="Cooney J.C."/>
            <person name="Kagawa T.F."/>
            <person name="Liu W."/>
            <person name="Song Y."/>
            <person name="Salvetti E."/>
            <person name="Wrobel A."/>
            <person name="Rasinkangas P."/>
            <person name="Parkhill J."/>
            <person name="Rea M.C."/>
            <person name="O'Sullivan O."/>
            <person name="Ritari J."/>
            <person name="Douillard F.P."/>
            <person name="Paul Ross R."/>
            <person name="Yang R."/>
            <person name="Briner A.E."/>
            <person name="Felis G.E."/>
            <person name="de Vos W.M."/>
            <person name="Barrangou R."/>
            <person name="Klaenhammer T.R."/>
            <person name="Caufield P.W."/>
            <person name="Cui Y."/>
            <person name="Zhang H."/>
            <person name="O'Toole P.W."/>
        </authorList>
    </citation>
    <scope>NUCLEOTIDE SEQUENCE [LARGE SCALE GENOMIC DNA]</scope>
    <source>
        <strain evidence="2 3">DSM 19904</strain>
    </source>
</reference>
<dbReference type="InterPro" id="IPR051531">
    <property type="entry name" value="N-acetyltransferase"/>
</dbReference>
<organism evidence="2 3">
    <name type="scientific">Lentilactobacillus sunkii DSM 19904</name>
    <dbReference type="NCBI Taxonomy" id="1423808"/>
    <lineage>
        <taxon>Bacteria</taxon>
        <taxon>Bacillati</taxon>
        <taxon>Bacillota</taxon>
        <taxon>Bacilli</taxon>
        <taxon>Lactobacillales</taxon>
        <taxon>Lactobacillaceae</taxon>
        <taxon>Lentilactobacillus</taxon>
    </lineage>
</organism>
<dbReference type="PROSITE" id="PS51186">
    <property type="entry name" value="GNAT"/>
    <property type="match status" value="1"/>
</dbReference>
<accession>A0A0R1KWX5</accession>
<dbReference type="PANTHER" id="PTHR43792">
    <property type="entry name" value="GNAT FAMILY, PUTATIVE (AFU_ORTHOLOGUE AFUA_3G00765)-RELATED-RELATED"/>
    <property type="match status" value="1"/>
</dbReference>
<dbReference type="Gene3D" id="3.40.630.30">
    <property type="match status" value="1"/>
</dbReference>
<dbReference type="InterPro" id="IPR000182">
    <property type="entry name" value="GNAT_dom"/>
</dbReference>
<proteinExistence type="predicted"/>
<dbReference type="InterPro" id="IPR016181">
    <property type="entry name" value="Acyl_CoA_acyltransferase"/>
</dbReference>
<sequence length="168" mass="18882">MQLPMKTNRITITKITADDLEAYEKLISFPQIAEGAGFNLISNKQMLGELAKRQIANDNTFGIRVHDQLVGAILLYEQIGQCGFPDEANLEISYFLDPELWNQGLMTEALEKLVEVFKQTSEVRTFNAEVFVDNVSSKALLGQVGFQQVSTVIDPLVGRKKLIYKLEL</sequence>
<gene>
    <name evidence="2" type="ORF">FD17_GL000748</name>
</gene>
<evidence type="ECO:0000259" key="1">
    <source>
        <dbReference type="PROSITE" id="PS51186"/>
    </source>
</evidence>